<reference evidence="1" key="1">
    <citation type="journal article" date="2021" name="Nat. Microbiol.">
        <title>Cocultivation of an ultrasmall environmental parasitic bacterium with lytic ability against bacteria associated with wastewater foams.</title>
        <authorList>
            <person name="Batinovic S."/>
            <person name="Rose J.J.A."/>
            <person name="Ratcliffe J."/>
            <person name="Seviour R.J."/>
            <person name="Petrovski S."/>
        </authorList>
    </citation>
    <scope>NUCLEOTIDE SEQUENCE</scope>
    <source>
        <strain evidence="1">JR1</strain>
    </source>
</reference>
<protein>
    <recommendedName>
        <fullName evidence="3">Methyltransferase domain-containing protein</fullName>
    </recommendedName>
</protein>
<dbReference type="KEGG" id="mama:GII36_04570"/>
<name>A0A857MPU7_9BACT</name>
<proteinExistence type="predicted"/>
<dbReference type="SUPFAM" id="SSF53335">
    <property type="entry name" value="S-adenosyl-L-methionine-dependent methyltransferases"/>
    <property type="match status" value="1"/>
</dbReference>
<dbReference type="AlphaFoldDB" id="A0A857MPU7"/>
<dbReference type="Proteomes" id="UP001059824">
    <property type="component" value="Chromosome"/>
</dbReference>
<keyword evidence="2" id="KW-1185">Reference proteome</keyword>
<evidence type="ECO:0000313" key="1">
    <source>
        <dbReference type="EMBL" id="QHN43101.1"/>
    </source>
</evidence>
<dbReference type="InterPro" id="IPR029063">
    <property type="entry name" value="SAM-dependent_MTases_sf"/>
</dbReference>
<dbReference type="RefSeq" id="WP_260762940.1">
    <property type="nucleotide sequence ID" value="NZ_CP045921.1"/>
</dbReference>
<evidence type="ECO:0008006" key="3">
    <source>
        <dbReference type="Google" id="ProtNLM"/>
    </source>
</evidence>
<accession>A0A857MPU7</accession>
<gene>
    <name evidence="1" type="ORF">GII36_04570</name>
</gene>
<evidence type="ECO:0000313" key="2">
    <source>
        <dbReference type="Proteomes" id="UP001059824"/>
    </source>
</evidence>
<sequence length="326" mass="36805">MTQQRAQEYDYFSVVRSRKQDMPEGYARISLTVRDRFSRSRYGLERAVIRTSGNILNRYLSRRPRTQFDSRINIARTFVYASPSFHTLYDYMPGGFVTYHAYDPDRKRLKNGKRLDPLARSFFRHAHDGIGVRSRAYAMAWRVTGKYRDATEVHWMSIACGVGQATFDAARLLPGDVSYRLLDMDGGALAAAATLSTEYGIAPETLQTTQLNVIQHNDQLVAQIKGFRPAIVDAMGLFEYLSPDNAVLLLKSIYTHLQPGASLFFTNMLPSHPHLHVHQRGMGWPGVIVREEHEVVTLVAHAGIPLGQLTVLRPDDGVYAVYEVAV</sequence>
<dbReference type="Gene3D" id="3.40.50.150">
    <property type="entry name" value="Vaccinia Virus protein VP39"/>
    <property type="match status" value="1"/>
</dbReference>
<organism evidence="1 2">
    <name type="scientific">Candidatus Mycosynbacter amalyticus</name>
    <dbReference type="NCBI Taxonomy" id="2665156"/>
    <lineage>
        <taxon>Bacteria</taxon>
        <taxon>Candidatus Saccharimonadota</taxon>
        <taxon>Candidatus Saccharimonadota incertae sedis</taxon>
        <taxon>Candidatus Mycosynbacter</taxon>
    </lineage>
</organism>
<dbReference type="EMBL" id="CP045921">
    <property type="protein sequence ID" value="QHN43101.1"/>
    <property type="molecule type" value="Genomic_DNA"/>
</dbReference>